<evidence type="ECO:0008006" key="3">
    <source>
        <dbReference type="Google" id="ProtNLM"/>
    </source>
</evidence>
<proteinExistence type="predicted"/>
<reference evidence="1" key="1">
    <citation type="submission" date="2022-08" db="UniProtKB">
        <authorList>
            <consortium name="EnsemblMetazoa"/>
        </authorList>
    </citation>
    <scope>IDENTIFICATION</scope>
    <source>
        <strain evidence="1">05x7-T-G4-1.051#20</strain>
    </source>
</reference>
<dbReference type="AlphaFoldDB" id="A0A8W8I3S2"/>
<organism evidence="1 2">
    <name type="scientific">Magallana gigas</name>
    <name type="common">Pacific oyster</name>
    <name type="synonym">Crassostrea gigas</name>
    <dbReference type="NCBI Taxonomy" id="29159"/>
    <lineage>
        <taxon>Eukaryota</taxon>
        <taxon>Metazoa</taxon>
        <taxon>Spiralia</taxon>
        <taxon>Lophotrochozoa</taxon>
        <taxon>Mollusca</taxon>
        <taxon>Bivalvia</taxon>
        <taxon>Autobranchia</taxon>
        <taxon>Pteriomorphia</taxon>
        <taxon>Ostreida</taxon>
        <taxon>Ostreoidea</taxon>
        <taxon>Ostreidae</taxon>
        <taxon>Magallana</taxon>
    </lineage>
</organism>
<keyword evidence="2" id="KW-1185">Reference proteome</keyword>
<evidence type="ECO:0000313" key="1">
    <source>
        <dbReference type="EnsemblMetazoa" id="G12187.1:cds"/>
    </source>
</evidence>
<accession>A0A8W8I3S2</accession>
<dbReference type="PANTHER" id="PTHR32122">
    <property type="entry name" value="TATA BOX-BINDING PROTEIN ASSOCIATED FACTOR RNA POLYMERASE I SUBUNIT A"/>
    <property type="match status" value="1"/>
</dbReference>
<dbReference type="EnsemblMetazoa" id="G12187.1">
    <property type="protein sequence ID" value="G12187.1:cds"/>
    <property type="gene ID" value="G12187"/>
</dbReference>
<name>A0A8W8I3S2_MAGGI</name>
<dbReference type="OMA" id="STRICLE"/>
<dbReference type="PANTHER" id="PTHR32122:SF1">
    <property type="entry name" value="TATA BOX-BINDING PROTEIN-ASSOCIATED FACTOR RNA POLYMERASE I SUBUNIT A"/>
    <property type="match status" value="1"/>
</dbReference>
<protein>
    <recommendedName>
        <fullName evidence="3">TATA box-binding protein-associated factor RNA polymerase I subunit A</fullName>
    </recommendedName>
</protein>
<sequence>MEKYTTPEQCQDLEDICTLLQDKGSKQFSRKYSSLPPIIKWFDVLEDSLVVDDPFKTNFKTDHYNMLVPNILRLLRFCFLTRKDVPTVTLLSLLTDEPQKHIDVIWKGVLEVAYHNPDRYKPFFFQLVNQLKSLYEVNAKEILLEYLLFVLHQGDINEAKHVFTVHAISKKNHAVTEQTKNVDILCKAYQGLVYYVEWILAKSRHKQFQDLGKQLDTETSENFEQLMLACADKALNNFEVLKDVPGVWDIFITKHLEILEHYDKLEEAEALLRSYKDKNEDNPNAHKFLYSFAVRQEWQKPARIDLLKGLAKHVPSDPLVIELCELLIQENEGQNAIPFLFALLDDGMWQFELRPWKLMSELLISEVKGVNVMKGCMTFRTSWWPQYHFSSTFNCSSQLSFHKAVCCLLMDPNNTAFPEQVMMTLSPEEKEQFLSLKKKLKDLSKGS</sequence>
<dbReference type="Proteomes" id="UP000005408">
    <property type="component" value="Unassembled WGS sequence"/>
</dbReference>
<dbReference type="OrthoDB" id="6272197at2759"/>
<dbReference type="Pfam" id="PF14929">
    <property type="entry name" value="TAF1_subA"/>
    <property type="match status" value="1"/>
</dbReference>
<evidence type="ECO:0000313" key="2">
    <source>
        <dbReference type="Proteomes" id="UP000005408"/>
    </source>
</evidence>
<dbReference type="InterPro" id="IPR039495">
    <property type="entry name" value="TAF1A"/>
</dbReference>
<dbReference type="GO" id="GO:0006360">
    <property type="term" value="P:transcription by RNA polymerase I"/>
    <property type="evidence" value="ECO:0007669"/>
    <property type="project" value="InterPro"/>
</dbReference>
<dbReference type="GO" id="GO:0000120">
    <property type="term" value="C:RNA polymerase I transcription regulator complex"/>
    <property type="evidence" value="ECO:0007669"/>
    <property type="project" value="InterPro"/>
</dbReference>
<dbReference type="InterPro" id="IPR052669">
    <property type="entry name" value="SL1/TIF-IB_Component"/>
</dbReference>